<reference evidence="2" key="1">
    <citation type="submission" date="2014-09" db="EMBL/GenBank/DDBJ databases">
        <authorList>
            <person name="Magalhaes I.L.F."/>
            <person name="Oliveira U."/>
            <person name="Santos F.R."/>
            <person name="Vidigal T.H.D.A."/>
            <person name="Brescovit A.D."/>
            <person name="Santos A.J."/>
        </authorList>
    </citation>
    <scope>NUCLEOTIDE SEQUENCE</scope>
    <source>
        <tissue evidence="2">Shoot tissue taken approximately 20 cm above the soil surface</tissue>
    </source>
</reference>
<proteinExistence type="predicted"/>
<sequence length="110" mass="11674">MQSSQSIPSQEALFRLFFLISGPSGISGILFLSVIWSLSSILFLICFFLANFWGGQASSFLSTGCEWFAFAAGVAGDFLIASIRRFAASIRAILCFCNSIPAVNDGGGAS</sequence>
<evidence type="ECO:0000256" key="1">
    <source>
        <dbReference type="SAM" id="Phobius"/>
    </source>
</evidence>
<dbReference type="AlphaFoldDB" id="A0A0A9EQK9"/>
<name>A0A0A9EQK9_ARUDO</name>
<keyword evidence="1" id="KW-1133">Transmembrane helix</keyword>
<feature type="transmembrane region" description="Helical" evidence="1">
    <location>
        <begin position="41"/>
        <end position="61"/>
    </location>
</feature>
<keyword evidence="1" id="KW-0812">Transmembrane</keyword>
<evidence type="ECO:0000313" key="2">
    <source>
        <dbReference type="EMBL" id="JAE02392.1"/>
    </source>
</evidence>
<feature type="transmembrane region" description="Helical" evidence="1">
    <location>
        <begin position="12"/>
        <end position="34"/>
    </location>
</feature>
<accession>A0A0A9EQK9</accession>
<dbReference type="EMBL" id="GBRH01195504">
    <property type="protein sequence ID" value="JAE02392.1"/>
    <property type="molecule type" value="Transcribed_RNA"/>
</dbReference>
<organism evidence="2">
    <name type="scientific">Arundo donax</name>
    <name type="common">Giant reed</name>
    <name type="synonym">Donax arundinaceus</name>
    <dbReference type="NCBI Taxonomy" id="35708"/>
    <lineage>
        <taxon>Eukaryota</taxon>
        <taxon>Viridiplantae</taxon>
        <taxon>Streptophyta</taxon>
        <taxon>Embryophyta</taxon>
        <taxon>Tracheophyta</taxon>
        <taxon>Spermatophyta</taxon>
        <taxon>Magnoliopsida</taxon>
        <taxon>Liliopsida</taxon>
        <taxon>Poales</taxon>
        <taxon>Poaceae</taxon>
        <taxon>PACMAD clade</taxon>
        <taxon>Arundinoideae</taxon>
        <taxon>Arundineae</taxon>
        <taxon>Arundo</taxon>
    </lineage>
</organism>
<reference evidence="2" key="2">
    <citation type="journal article" date="2015" name="Data Brief">
        <title>Shoot transcriptome of the giant reed, Arundo donax.</title>
        <authorList>
            <person name="Barrero R.A."/>
            <person name="Guerrero F.D."/>
            <person name="Moolhuijzen P."/>
            <person name="Goolsby J.A."/>
            <person name="Tidwell J."/>
            <person name="Bellgard S.E."/>
            <person name="Bellgard M.I."/>
        </authorList>
    </citation>
    <scope>NUCLEOTIDE SEQUENCE</scope>
    <source>
        <tissue evidence="2">Shoot tissue taken approximately 20 cm above the soil surface</tissue>
    </source>
</reference>
<protein>
    <submittedName>
        <fullName evidence="2">Uncharacterized protein</fullName>
    </submittedName>
</protein>
<keyword evidence="1" id="KW-0472">Membrane</keyword>